<protein>
    <recommendedName>
        <fullName evidence="7 10">Leishmanolysin-like peptidase</fullName>
        <ecNumber evidence="10">3.4.24.-</ecNumber>
    </recommendedName>
</protein>
<proteinExistence type="inferred from homology"/>
<dbReference type="EMBL" id="LUCM01003039">
    <property type="protein sequence ID" value="KAA0196407.1"/>
    <property type="molecule type" value="Genomic_DNA"/>
</dbReference>
<dbReference type="EC" id="3.4.24.-" evidence="10"/>
<comment type="cofactor">
    <cofactor evidence="9 10">
        <name>Zn(2+)</name>
        <dbReference type="ChEBI" id="CHEBI:29105"/>
    </cofactor>
    <text evidence="9 10">Binds 1 zinc ion per subunit.</text>
</comment>
<dbReference type="GO" id="GO:0046872">
    <property type="term" value="F:metal ion binding"/>
    <property type="evidence" value="ECO:0007669"/>
    <property type="project" value="UniProtKB-KW"/>
</dbReference>
<feature type="binding site" evidence="9">
    <location>
        <position position="159"/>
    </location>
    <ligand>
        <name>Zn(2+)</name>
        <dbReference type="ChEBI" id="CHEBI:29105"/>
        <note>catalytic</note>
    </ligand>
</feature>
<dbReference type="GO" id="GO:0016020">
    <property type="term" value="C:membrane"/>
    <property type="evidence" value="ECO:0007669"/>
    <property type="project" value="InterPro"/>
</dbReference>
<dbReference type="GO" id="GO:0004222">
    <property type="term" value="F:metalloendopeptidase activity"/>
    <property type="evidence" value="ECO:0007669"/>
    <property type="project" value="UniProtKB-UniRule"/>
</dbReference>
<evidence type="ECO:0000256" key="2">
    <source>
        <dbReference type="ARBA" id="ARBA00022670"/>
    </source>
</evidence>
<keyword evidence="5 9" id="KW-0862">Zinc</keyword>
<keyword evidence="6 9" id="KW-0482">Metalloprotease</keyword>
<feature type="active site" evidence="8">
    <location>
        <position position="160"/>
    </location>
</feature>
<evidence type="ECO:0000256" key="10">
    <source>
        <dbReference type="RuleBase" id="RU366077"/>
    </source>
</evidence>
<dbReference type="PANTHER" id="PTHR10942">
    <property type="entry name" value="LEISHMANOLYSIN-LIKE PEPTIDASE"/>
    <property type="match status" value="1"/>
</dbReference>
<evidence type="ECO:0000256" key="9">
    <source>
        <dbReference type="PIRSR" id="PIRSR601577-2"/>
    </source>
</evidence>
<evidence type="ECO:0000256" key="5">
    <source>
        <dbReference type="ARBA" id="ARBA00022833"/>
    </source>
</evidence>
<keyword evidence="2 10" id="KW-0645">Protease</keyword>
<dbReference type="PANTHER" id="PTHR10942:SF0">
    <property type="entry name" value="LEISHMANOLYSIN-LIKE PEPTIDASE"/>
    <property type="match status" value="1"/>
</dbReference>
<keyword evidence="12" id="KW-1185">Reference proteome</keyword>
<sequence>MDKIVRFLIVAAATLYPLISGYSHTCRSPLSQTLYHISESGPKLAVTNIVNYFRITPIYTNQFLRAPFSDQIQKCRMLVDGKPTVTEEPPGPGLSNTDYVLFVDAANTALCGDGTLAYTAICQTESTLDRPVMGYINFCTRSLSLKNPYLRVSRDTALHEMAHAFGFDNVMFAFLRNENGDPRTPRDNKTGMPILGRYNRGTYRPRWYDVDSSQVQDYRWAKGAGCDFVLKSCYEYMNIKRST</sequence>
<evidence type="ECO:0000256" key="8">
    <source>
        <dbReference type="PIRSR" id="PIRSR601577-1"/>
    </source>
</evidence>
<evidence type="ECO:0000256" key="7">
    <source>
        <dbReference type="ARBA" id="ARBA00039717"/>
    </source>
</evidence>
<dbReference type="AlphaFoldDB" id="A0A8E0RXN4"/>
<keyword evidence="3 9" id="KW-0479">Metal-binding</keyword>
<comment type="similarity">
    <text evidence="1 10">Belongs to the peptidase M8 family.</text>
</comment>
<evidence type="ECO:0000256" key="3">
    <source>
        <dbReference type="ARBA" id="ARBA00022723"/>
    </source>
</evidence>
<dbReference type="GO" id="GO:0006508">
    <property type="term" value="P:proteolysis"/>
    <property type="evidence" value="ECO:0007669"/>
    <property type="project" value="UniProtKB-KW"/>
</dbReference>
<organism evidence="11 12">
    <name type="scientific">Fasciolopsis buskii</name>
    <dbReference type="NCBI Taxonomy" id="27845"/>
    <lineage>
        <taxon>Eukaryota</taxon>
        <taxon>Metazoa</taxon>
        <taxon>Spiralia</taxon>
        <taxon>Lophotrochozoa</taxon>
        <taxon>Platyhelminthes</taxon>
        <taxon>Trematoda</taxon>
        <taxon>Digenea</taxon>
        <taxon>Plagiorchiida</taxon>
        <taxon>Echinostomata</taxon>
        <taxon>Echinostomatoidea</taxon>
        <taxon>Fasciolidae</taxon>
        <taxon>Fasciolopsis</taxon>
    </lineage>
</organism>
<reference evidence="11" key="1">
    <citation type="submission" date="2019-05" db="EMBL/GenBank/DDBJ databases">
        <title>Annotation for the trematode Fasciolopsis buski.</title>
        <authorList>
            <person name="Choi Y.-J."/>
        </authorList>
    </citation>
    <scope>NUCLEOTIDE SEQUENCE</scope>
    <source>
        <strain evidence="11">HT</strain>
        <tissue evidence="11">Whole worm</tissue>
    </source>
</reference>
<dbReference type="OrthoDB" id="527990at2759"/>
<evidence type="ECO:0000256" key="6">
    <source>
        <dbReference type="ARBA" id="ARBA00023049"/>
    </source>
</evidence>
<dbReference type="InterPro" id="IPR001577">
    <property type="entry name" value="Peptidase_M8"/>
</dbReference>
<accession>A0A8E0RXN4</accession>
<evidence type="ECO:0000313" key="12">
    <source>
        <dbReference type="Proteomes" id="UP000728185"/>
    </source>
</evidence>
<evidence type="ECO:0000256" key="1">
    <source>
        <dbReference type="ARBA" id="ARBA00005860"/>
    </source>
</evidence>
<evidence type="ECO:0000256" key="4">
    <source>
        <dbReference type="ARBA" id="ARBA00022801"/>
    </source>
</evidence>
<comment type="caution">
    <text evidence="11">The sequence shown here is derived from an EMBL/GenBank/DDBJ whole genome shotgun (WGS) entry which is preliminary data.</text>
</comment>
<gene>
    <name evidence="11" type="ORF">FBUS_02542</name>
</gene>
<evidence type="ECO:0000313" key="11">
    <source>
        <dbReference type="EMBL" id="KAA0196407.1"/>
    </source>
</evidence>
<name>A0A8E0RXN4_9TREM</name>
<dbReference type="GO" id="GO:0007155">
    <property type="term" value="P:cell adhesion"/>
    <property type="evidence" value="ECO:0007669"/>
    <property type="project" value="InterPro"/>
</dbReference>
<dbReference type="Proteomes" id="UP000728185">
    <property type="component" value="Unassembled WGS sequence"/>
</dbReference>
<feature type="binding site" evidence="9">
    <location>
        <position position="163"/>
    </location>
    <ligand>
        <name>Zn(2+)</name>
        <dbReference type="ChEBI" id="CHEBI:29105"/>
        <note>catalytic</note>
    </ligand>
</feature>
<keyword evidence="4 10" id="KW-0378">Hydrolase</keyword>
<dbReference type="Pfam" id="PF01457">
    <property type="entry name" value="Peptidase_M8"/>
    <property type="match status" value="1"/>
</dbReference>
<dbReference type="SUPFAM" id="SSF55486">
    <property type="entry name" value="Metalloproteases ('zincins'), catalytic domain"/>
    <property type="match status" value="1"/>
</dbReference>
<dbReference type="Gene3D" id="3.10.170.20">
    <property type="match status" value="1"/>
</dbReference>
<dbReference type="GO" id="GO:0005737">
    <property type="term" value="C:cytoplasm"/>
    <property type="evidence" value="ECO:0007669"/>
    <property type="project" value="TreeGrafter"/>
</dbReference>